<protein>
    <recommendedName>
        <fullName evidence="5">TolC family protein</fullName>
    </recommendedName>
</protein>
<evidence type="ECO:0000256" key="1">
    <source>
        <dbReference type="SAM" id="Coils"/>
    </source>
</evidence>
<organism evidence="3 4">
    <name type="scientific">Idiomarina piscisalsi</name>
    <dbReference type="NCBI Taxonomy" id="1096243"/>
    <lineage>
        <taxon>Bacteria</taxon>
        <taxon>Pseudomonadati</taxon>
        <taxon>Pseudomonadota</taxon>
        <taxon>Gammaproteobacteria</taxon>
        <taxon>Alteromonadales</taxon>
        <taxon>Idiomarinaceae</taxon>
        <taxon>Idiomarina</taxon>
    </lineage>
</organism>
<dbReference type="GO" id="GO:0015562">
    <property type="term" value="F:efflux transmembrane transporter activity"/>
    <property type="evidence" value="ECO:0007669"/>
    <property type="project" value="InterPro"/>
</dbReference>
<feature type="chain" id="PRO_5019031041" description="TolC family protein" evidence="2">
    <location>
        <begin position="30"/>
        <end position="398"/>
    </location>
</feature>
<evidence type="ECO:0000313" key="3">
    <source>
        <dbReference type="EMBL" id="RUO67911.1"/>
    </source>
</evidence>
<evidence type="ECO:0000256" key="2">
    <source>
        <dbReference type="SAM" id="SignalP"/>
    </source>
</evidence>
<feature type="coiled-coil region" evidence="1">
    <location>
        <begin position="292"/>
        <end position="337"/>
    </location>
</feature>
<evidence type="ECO:0000313" key="4">
    <source>
        <dbReference type="Proteomes" id="UP000288361"/>
    </source>
</evidence>
<keyword evidence="2" id="KW-0732">Signal</keyword>
<feature type="signal peptide" evidence="2">
    <location>
        <begin position="1"/>
        <end position="29"/>
    </location>
</feature>
<dbReference type="EMBL" id="PIQA01000001">
    <property type="protein sequence ID" value="RUO67911.1"/>
    <property type="molecule type" value="Genomic_DNA"/>
</dbReference>
<dbReference type="SUPFAM" id="SSF56954">
    <property type="entry name" value="Outer membrane efflux proteins (OEP)"/>
    <property type="match status" value="1"/>
</dbReference>
<evidence type="ECO:0008006" key="5">
    <source>
        <dbReference type="Google" id="ProtNLM"/>
    </source>
</evidence>
<sequence length="398" mass="45127">MSLFRVIPGKLFFSLLAVAVLLPSLPTQANNPSQQTLLQSTVERLKTDGMAIAADFSQRRWLSSTPRLNLMHWQTDDDRFGANETELVLAMEFLNPAQRQLNHHAEQLVQQYQQLQNLQLKLTASGVLRELFWQAKQRRAELAYAEQVVDQLSQLQRQTQSLVEAGERPAYAGIIVTQQQQTAQSQVAEKQIALQQLERLWQQLTGVTAVPTSLDEPEQAQHATPTHPELQRLQLQWQLALNATEQSIAAEKSWGVNAGYKYIDAPNQSENQWGLGFSLPLSFSQSLNASELVGLQQQQNELNQSLRQTQIRLELDIVDAQSQLAQLKQQHQSNRQNAKLSQQAIEQLNNLYQQGQIDTRLYIDRLLEQLSYQHAAQLSQIQVKQAQAFVNQAKGITL</sequence>
<proteinExistence type="predicted"/>
<dbReference type="Gene3D" id="1.20.1600.10">
    <property type="entry name" value="Outer membrane efflux proteins (OEP)"/>
    <property type="match status" value="1"/>
</dbReference>
<dbReference type="Proteomes" id="UP000288361">
    <property type="component" value="Unassembled WGS sequence"/>
</dbReference>
<dbReference type="RefSeq" id="WP_126751543.1">
    <property type="nucleotide sequence ID" value="NZ_JBHUMT010000016.1"/>
</dbReference>
<comment type="caution">
    <text evidence="3">The sequence shown here is derived from an EMBL/GenBank/DDBJ whole genome shotgun (WGS) entry which is preliminary data.</text>
</comment>
<gene>
    <name evidence="3" type="ORF">CWI73_03380</name>
</gene>
<dbReference type="AlphaFoldDB" id="A0A432YX83"/>
<accession>A0A432YX83</accession>
<name>A0A432YX83_9GAMM</name>
<feature type="coiled-coil region" evidence="1">
    <location>
        <begin position="145"/>
        <end position="200"/>
    </location>
</feature>
<keyword evidence="1" id="KW-0175">Coiled coil</keyword>
<reference evidence="3 4" key="1">
    <citation type="journal article" date="2011" name="Front. Microbiol.">
        <title>Genomic signatures of strain selection and enhancement in Bacillus atrophaeus var. globigii, a historical biowarfare simulant.</title>
        <authorList>
            <person name="Gibbons H.S."/>
            <person name="Broomall S.M."/>
            <person name="McNew L.A."/>
            <person name="Daligault H."/>
            <person name="Chapman C."/>
            <person name="Bruce D."/>
            <person name="Karavis M."/>
            <person name="Krepps M."/>
            <person name="McGregor P.A."/>
            <person name="Hong C."/>
            <person name="Park K.H."/>
            <person name="Akmal A."/>
            <person name="Feldman A."/>
            <person name="Lin J.S."/>
            <person name="Chang W.E."/>
            <person name="Higgs B.W."/>
            <person name="Demirev P."/>
            <person name="Lindquist J."/>
            <person name="Liem A."/>
            <person name="Fochler E."/>
            <person name="Read T.D."/>
            <person name="Tapia R."/>
            <person name="Johnson S."/>
            <person name="Bishop-Lilly K.A."/>
            <person name="Detter C."/>
            <person name="Han C."/>
            <person name="Sozhamannan S."/>
            <person name="Rosenzweig C.N."/>
            <person name="Skowronski E.W."/>
        </authorList>
    </citation>
    <scope>NUCLEOTIDE SEQUENCE [LARGE SCALE GENOMIC DNA]</scope>
    <source>
        <strain evidence="3 4">TPS4-2</strain>
    </source>
</reference>